<comment type="caution">
    <text evidence="2">The sequence shown here is derived from an EMBL/GenBank/DDBJ whole genome shotgun (WGS) entry which is preliminary data.</text>
</comment>
<evidence type="ECO:0000259" key="1">
    <source>
        <dbReference type="Pfam" id="PF13173"/>
    </source>
</evidence>
<accession>A0A1V5ZQE3</accession>
<organism evidence="2">
    <name type="scientific">candidate division CPR1 bacterium ADurb.Bin160</name>
    <dbReference type="NCBI Taxonomy" id="1852826"/>
    <lineage>
        <taxon>Bacteria</taxon>
        <taxon>candidate division CPR1</taxon>
    </lineage>
</organism>
<protein>
    <recommendedName>
        <fullName evidence="1">AAA domain-containing protein</fullName>
    </recommendedName>
</protein>
<reference evidence="2" key="1">
    <citation type="submission" date="2017-02" db="EMBL/GenBank/DDBJ databases">
        <title>Delving into the versatile metabolic prowess of the omnipresent phylum Bacteroidetes.</title>
        <authorList>
            <person name="Nobu M.K."/>
            <person name="Mei R."/>
            <person name="Narihiro T."/>
            <person name="Kuroda K."/>
            <person name="Liu W.-T."/>
        </authorList>
    </citation>
    <scope>NUCLEOTIDE SEQUENCE</scope>
    <source>
        <strain evidence="2">ADurb.Bin160</strain>
    </source>
</reference>
<dbReference type="Proteomes" id="UP000485621">
    <property type="component" value="Unassembled WGS sequence"/>
</dbReference>
<sequence length="78" mass="8684">MYVTGDDFSVVQFLTGISLVKLEQWLKGYRILIIDEAQKIKEIGNTIKLIVDNIPEIQVIATGSSAFDLANNIQESLT</sequence>
<dbReference type="AlphaFoldDB" id="A0A1V5ZQE3"/>
<dbReference type="InterPro" id="IPR041682">
    <property type="entry name" value="AAA_14"/>
</dbReference>
<name>A0A1V5ZQE3_9BACT</name>
<dbReference type="SUPFAM" id="SSF52540">
    <property type="entry name" value="P-loop containing nucleoside triphosphate hydrolases"/>
    <property type="match status" value="1"/>
</dbReference>
<dbReference type="InterPro" id="IPR027417">
    <property type="entry name" value="P-loop_NTPase"/>
</dbReference>
<evidence type="ECO:0000313" key="2">
    <source>
        <dbReference type="EMBL" id="OQB42495.1"/>
    </source>
</evidence>
<proteinExistence type="predicted"/>
<dbReference type="Pfam" id="PF13173">
    <property type="entry name" value="AAA_14"/>
    <property type="match status" value="1"/>
</dbReference>
<gene>
    <name evidence="2" type="ORF">BWY04_00195</name>
</gene>
<dbReference type="EMBL" id="MWDB01000002">
    <property type="protein sequence ID" value="OQB42495.1"/>
    <property type="molecule type" value="Genomic_DNA"/>
</dbReference>
<feature type="domain" description="AAA" evidence="1">
    <location>
        <begin position="2"/>
        <end position="78"/>
    </location>
</feature>